<name>A0A1H6J287_RUMFL</name>
<accession>A0A1H6J287</accession>
<protein>
    <submittedName>
        <fullName evidence="1">Uncharacterized protein</fullName>
    </submittedName>
</protein>
<organism evidence="1 2">
    <name type="scientific">Ruminococcus flavefaciens</name>
    <dbReference type="NCBI Taxonomy" id="1265"/>
    <lineage>
        <taxon>Bacteria</taxon>
        <taxon>Bacillati</taxon>
        <taxon>Bacillota</taxon>
        <taxon>Clostridia</taxon>
        <taxon>Eubacteriales</taxon>
        <taxon>Oscillospiraceae</taxon>
        <taxon>Ruminococcus</taxon>
    </lineage>
</organism>
<evidence type="ECO:0000313" key="2">
    <source>
        <dbReference type="Proteomes" id="UP000183190"/>
    </source>
</evidence>
<dbReference type="EMBL" id="FNWV01000003">
    <property type="protein sequence ID" value="SEH52875.1"/>
    <property type="molecule type" value="Genomic_DNA"/>
</dbReference>
<reference evidence="1 2" key="1">
    <citation type="submission" date="2016-10" db="EMBL/GenBank/DDBJ databases">
        <authorList>
            <person name="de Groot N.N."/>
        </authorList>
    </citation>
    <scope>NUCLEOTIDE SEQUENCE [LARGE SCALE GENOMIC DNA]</scope>
    <source>
        <strain evidence="1 2">YAD2003</strain>
    </source>
</reference>
<dbReference type="AlphaFoldDB" id="A0A1H6J287"/>
<proteinExistence type="predicted"/>
<dbReference type="RefSeq" id="WP_175460899.1">
    <property type="nucleotide sequence ID" value="NZ_FNWV01000003.1"/>
</dbReference>
<sequence length="49" mass="5538">MCRNVDENELISEISDRIGEPLTEVNVDMLKRIFIEKGGISIEFAAVNE</sequence>
<evidence type="ECO:0000313" key="1">
    <source>
        <dbReference type="EMBL" id="SEH52875.1"/>
    </source>
</evidence>
<dbReference type="Proteomes" id="UP000183190">
    <property type="component" value="Unassembled WGS sequence"/>
</dbReference>
<gene>
    <name evidence="1" type="ORF">SAMN02910265_01286</name>
</gene>